<dbReference type="VEuPathDB" id="FungiDB:HMPREF1544_08927"/>
<name>S2J7N8_MUCC1</name>
<dbReference type="STRING" id="1220926.S2J7N8"/>
<dbReference type="OrthoDB" id="2238957at2759"/>
<dbReference type="Proteomes" id="UP000014254">
    <property type="component" value="Unassembled WGS sequence"/>
</dbReference>
<feature type="compositionally biased region" description="Polar residues" evidence="2">
    <location>
        <begin position="1"/>
        <end position="13"/>
    </location>
</feature>
<dbReference type="EMBL" id="KE124042">
    <property type="protein sequence ID" value="EPB84332.1"/>
    <property type="molecule type" value="Genomic_DNA"/>
</dbReference>
<evidence type="ECO:0000313" key="4">
    <source>
        <dbReference type="Proteomes" id="UP000014254"/>
    </source>
</evidence>
<evidence type="ECO:0000256" key="2">
    <source>
        <dbReference type="SAM" id="MobiDB-lite"/>
    </source>
</evidence>
<keyword evidence="1" id="KW-0175">Coiled coil</keyword>
<feature type="region of interest" description="Disordered" evidence="2">
    <location>
        <begin position="358"/>
        <end position="423"/>
    </location>
</feature>
<gene>
    <name evidence="3" type="ORF">HMPREF1544_08927</name>
</gene>
<dbReference type="InParanoid" id="S2J7N8"/>
<evidence type="ECO:0000256" key="1">
    <source>
        <dbReference type="SAM" id="Coils"/>
    </source>
</evidence>
<feature type="compositionally biased region" description="Low complexity" evidence="2">
    <location>
        <begin position="407"/>
        <end position="419"/>
    </location>
</feature>
<evidence type="ECO:0000313" key="3">
    <source>
        <dbReference type="EMBL" id="EPB84332.1"/>
    </source>
</evidence>
<feature type="coiled-coil region" evidence="1">
    <location>
        <begin position="139"/>
        <end position="198"/>
    </location>
</feature>
<feature type="coiled-coil region" evidence="1">
    <location>
        <begin position="52"/>
        <end position="107"/>
    </location>
</feature>
<proteinExistence type="predicted"/>
<dbReference type="AlphaFoldDB" id="S2J7N8"/>
<organism evidence="3 4">
    <name type="scientific">Mucor circinelloides f. circinelloides (strain 1006PhL)</name>
    <name type="common">Mucormycosis agent</name>
    <name type="synonym">Calyptromyces circinelloides</name>
    <dbReference type="NCBI Taxonomy" id="1220926"/>
    <lineage>
        <taxon>Eukaryota</taxon>
        <taxon>Fungi</taxon>
        <taxon>Fungi incertae sedis</taxon>
        <taxon>Mucoromycota</taxon>
        <taxon>Mucoromycotina</taxon>
        <taxon>Mucoromycetes</taxon>
        <taxon>Mucorales</taxon>
        <taxon>Mucorineae</taxon>
        <taxon>Mucoraceae</taxon>
        <taxon>Mucor</taxon>
    </lineage>
</organism>
<keyword evidence="4" id="KW-1185">Reference proteome</keyword>
<feature type="coiled-coil region" evidence="1">
    <location>
        <begin position="227"/>
        <end position="337"/>
    </location>
</feature>
<reference evidence="4" key="1">
    <citation type="submission" date="2013-05" db="EMBL/GenBank/DDBJ databases">
        <title>The Genome sequence of Mucor circinelloides f. circinelloides 1006PhL.</title>
        <authorList>
            <consortium name="The Broad Institute Genomics Platform"/>
            <person name="Cuomo C."/>
            <person name="Earl A."/>
            <person name="Findley K."/>
            <person name="Lee S.C."/>
            <person name="Walker B."/>
            <person name="Young S."/>
            <person name="Zeng Q."/>
            <person name="Gargeya S."/>
            <person name="Fitzgerald M."/>
            <person name="Haas B."/>
            <person name="Abouelleil A."/>
            <person name="Allen A.W."/>
            <person name="Alvarado L."/>
            <person name="Arachchi H.M."/>
            <person name="Berlin A.M."/>
            <person name="Chapman S.B."/>
            <person name="Gainer-Dewar J."/>
            <person name="Goldberg J."/>
            <person name="Griggs A."/>
            <person name="Gujja S."/>
            <person name="Hansen M."/>
            <person name="Howarth C."/>
            <person name="Imamovic A."/>
            <person name="Ireland A."/>
            <person name="Larimer J."/>
            <person name="McCowan C."/>
            <person name="Murphy C."/>
            <person name="Pearson M."/>
            <person name="Poon T.W."/>
            <person name="Priest M."/>
            <person name="Roberts A."/>
            <person name="Saif S."/>
            <person name="Shea T."/>
            <person name="Sisk P."/>
            <person name="Sykes S."/>
            <person name="Wortman J."/>
            <person name="Nusbaum C."/>
            <person name="Birren B."/>
        </authorList>
    </citation>
    <scope>NUCLEOTIDE SEQUENCE [LARGE SCALE GENOMIC DNA]</scope>
    <source>
        <strain evidence="4">1006PhL</strain>
    </source>
</reference>
<sequence>MSSDNQTTPTTDNEVPKEPNETPAVEPSNNNAIDVHALKERIIATNKLFKYLSDAKNELAAREAQISTLNTNLGLSIKSLQESDDKCKKLAEQVQTLENQLKAKSVHFDSLSETNKKLKNDLRTQADLAKRMGSSAAEFRIAKDQVAKLTEENKQLKESLSKLQAERDQLDEDAMETNINHNLTVESLQEEINDLKLSLTTDDSALVSLKLQLEMEQKKLIKADAHSKALEERLSQSNEQIRQLKLEKSRQAEGSSQINAEPMEQMKRVHTEEVESLKGQIQQLSAKLERKVAVPISANPSTHPDLSKKYHKLQAEYQFIKRTNAFLEQELRRLLENEAEQRGFGSDNDLENADKEYLRSSPTKPAPAQATVQRSSVVAPRTSALSNKPSPPKEPVVKSRDPRLAYQQQQQQQQQQAAATEEESLLQQKSGLIAPAPQINATKTIKKRKSLLEKFANAKNPSKVLERAKAPASSNSSAPTLLKKRLHNEVDSENQTAATCSTVAPVSEAMPANVTTAPASKRTKPDYHLNHVIEELFNRQNGKLLPTLDECKEILPNLLEEMHDCYTRIKSTAVPTDTELAQFGASELHLPKSVDQREKLYAWFLVSLFKVNRDEFDQFMFKFAKSISNCPPAKTPLNYRLVRLVRLFVVACKAEESLGRLRSLIYGLFRTKAFHSTIIPILLNAGIMWKESFSFEATNPQCTSLPNTFVSSIYFISCNSSSVKNMNGMYDQLSTIFNWPSQPKPILECVQDALAILQSDYFKQLHAEDRGKFDLLSFNLITSFELAFIVLDDWNQTYDVFIRTQLWPLLNAEVIDVVAMELLGVLARLGISNDPAKPNKPGVVTLLDTFSTIIKLGEDIDPNEKHLQFAATKAMAAVAGSHRDYRKFLLCINDI</sequence>
<protein>
    <submittedName>
        <fullName evidence="3">Uncharacterized protein</fullName>
    </submittedName>
</protein>
<dbReference type="OMA" id="REKLYAW"/>
<dbReference type="eggNOG" id="KOG1216">
    <property type="taxonomic scope" value="Eukaryota"/>
</dbReference>
<accession>S2J7N8</accession>
<feature type="region of interest" description="Disordered" evidence="2">
    <location>
        <begin position="1"/>
        <end position="30"/>
    </location>
</feature>